<dbReference type="SUPFAM" id="SSF53335">
    <property type="entry name" value="S-adenosyl-L-methionine-dependent methyltransferases"/>
    <property type="match status" value="1"/>
</dbReference>
<dbReference type="EMBL" id="ATSX01000003">
    <property type="protein sequence ID" value="EUK17575.1"/>
    <property type="molecule type" value="Genomic_DNA"/>
</dbReference>
<keyword evidence="2" id="KW-0808">Transferase</keyword>
<dbReference type="GO" id="GO:0035243">
    <property type="term" value="F:protein-arginine omega-N symmetric methyltransferase activity"/>
    <property type="evidence" value="ECO:0007669"/>
    <property type="project" value="TreeGrafter"/>
</dbReference>
<gene>
    <name evidence="3" type="ORF">COMX_08956</name>
</gene>
<reference evidence="3 4" key="1">
    <citation type="journal article" date="2014" name="Genome Announc.">
        <title>Draft Genome Sequence of Commensalibacter papalotli MX01, a Symbiont Identified from the Guts of Overwintering Monarch Butterflies.</title>
        <authorList>
            <person name="Servin-Garciduenas L.E."/>
            <person name="Sanchez-Quinto A."/>
            <person name="Martinez-Romero E."/>
        </authorList>
    </citation>
    <scope>NUCLEOTIDE SEQUENCE [LARGE SCALE GENOMIC DNA]</scope>
    <source>
        <strain evidence="4">MX-MONARCH01</strain>
    </source>
</reference>
<dbReference type="InterPro" id="IPR029063">
    <property type="entry name" value="SAM-dependent_MTases_sf"/>
</dbReference>
<evidence type="ECO:0008006" key="5">
    <source>
        <dbReference type="Google" id="ProtNLM"/>
    </source>
</evidence>
<dbReference type="GO" id="GO:0032259">
    <property type="term" value="P:methylation"/>
    <property type="evidence" value="ECO:0007669"/>
    <property type="project" value="UniProtKB-KW"/>
</dbReference>
<sequence>MTKGQPVRLDHFMAAANAAYYGRKNPFDDFITAPEISQMFGELIAAWEIAVIRSMPAYEQIALVELGPGRGTLMADMLRVIRRVAPDIYQKCHVIFVETSQRLRQIQKEAIADHTELSVSWYNTIDETPNQPMIIVANEFLDALPIRQFVKIGSDQWVERYVDQEQIIQIPIETLPEAPIFQRPVQNGDVVEVCEVGQDIVKNLAKRLCHDGGAALFIDYGYASSVWGDTMQAIANGEKTSPFVHPGEADLTAHIDFLALKEIVISTDAQAFGIQTQGEFLKQLGLIIRAKMLAAHASMEQQQQLSEAVYRLSDPSEMGDLFKVLAIAHPDIPPPPAFELKKEEQ</sequence>
<evidence type="ECO:0000313" key="3">
    <source>
        <dbReference type="EMBL" id="EUK17575.1"/>
    </source>
</evidence>
<comment type="caution">
    <text evidence="3">The sequence shown here is derived from an EMBL/GenBank/DDBJ whole genome shotgun (WGS) entry which is preliminary data.</text>
</comment>
<evidence type="ECO:0000313" key="4">
    <source>
        <dbReference type="Proteomes" id="UP000019250"/>
    </source>
</evidence>
<dbReference type="PANTHER" id="PTHR12049">
    <property type="entry name" value="PROTEIN ARGININE METHYLTRANSFERASE NDUFAF7, MITOCHONDRIAL"/>
    <property type="match status" value="1"/>
</dbReference>
<keyword evidence="1" id="KW-0489">Methyltransferase</keyword>
<dbReference type="Proteomes" id="UP000019250">
    <property type="component" value="Unassembled WGS sequence"/>
</dbReference>
<dbReference type="PANTHER" id="PTHR12049:SF7">
    <property type="entry name" value="PROTEIN ARGININE METHYLTRANSFERASE NDUFAF7, MITOCHONDRIAL"/>
    <property type="match status" value="1"/>
</dbReference>
<dbReference type="RefSeq" id="WP_034340338.1">
    <property type="nucleotide sequence ID" value="NZ_ATSX01000003.1"/>
</dbReference>
<dbReference type="Gene3D" id="3.40.50.12710">
    <property type="match status" value="1"/>
</dbReference>
<dbReference type="PATRIC" id="fig|1208583.4.peg.1807"/>
<dbReference type="InterPro" id="IPR038375">
    <property type="entry name" value="NDUFAF7_sf"/>
</dbReference>
<dbReference type="OrthoDB" id="9794208at2"/>
<dbReference type="AlphaFoldDB" id="W7DRP3"/>
<protein>
    <recommendedName>
        <fullName evidence="5">ATP synthase subunit beta</fullName>
    </recommendedName>
</protein>
<dbReference type="Pfam" id="PF02636">
    <property type="entry name" value="Methyltransf_28"/>
    <property type="match status" value="1"/>
</dbReference>
<dbReference type="InterPro" id="IPR003788">
    <property type="entry name" value="NDUFAF7"/>
</dbReference>
<proteinExistence type="predicted"/>
<accession>W7DRP3</accession>
<evidence type="ECO:0000256" key="1">
    <source>
        <dbReference type="ARBA" id="ARBA00022603"/>
    </source>
</evidence>
<dbReference type="eggNOG" id="COG1565">
    <property type="taxonomic scope" value="Bacteria"/>
</dbReference>
<organism evidence="3 4">
    <name type="scientific">Commensalibacter papalotli</name>
    <name type="common">ex Servin-Garciduenas et al. 2014</name>
    <dbReference type="NCBI Taxonomy" id="1208583"/>
    <lineage>
        <taxon>Bacteria</taxon>
        <taxon>Pseudomonadati</taxon>
        <taxon>Pseudomonadota</taxon>
        <taxon>Alphaproteobacteria</taxon>
        <taxon>Acetobacterales</taxon>
        <taxon>Acetobacteraceae</taxon>
    </lineage>
</organism>
<dbReference type="STRING" id="1208583.COMX_08956"/>
<evidence type="ECO:0000256" key="2">
    <source>
        <dbReference type="ARBA" id="ARBA00022679"/>
    </source>
</evidence>
<name>W7DRP3_9PROT</name>
<keyword evidence="4" id="KW-1185">Reference proteome</keyword>